<evidence type="ECO:0000256" key="1">
    <source>
        <dbReference type="SAM" id="Phobius"/>
    </source>
</evidence>
<sequence>MQDPEEPIFATNACYHTRPTFAHIFIPQVFKEAPPAAKPIIGLYVGLRAVILGGGVAYYLYDSSSEMAEATSTALKSATQSAKVATNFVPTKEDYQKDRSF</sequence>
<keyword evidence="1" id="KW-0812">Transmembrane</keyword>
<protein>
    <submittedName>
        <fullName evidence="2">Uncharacterized protein</fullName>
    </submittedName>
</protein>
<dbReference type="AlphaFoldDB" id="A0A9P7D273"/>
<comment type="caution">
    <text evidence="2">The sequence shown here is derived from an EMBL/GenBank/DDBJ whole genome shotgun (WGS) entry which is preliminary data.</text>
</comment>
<reference evidence="2" key="1">
    <citation type="journal article" date="2020" name="New Phytol.">
        <title>Comparative genomics reveals dynamic genome evolution in host specialist ectomycorrhizal fungi.</title>
        <authorList>
            <person name="Lofgren L.A."/>
            <person name="Nguyen N.H."/>
            <person name="Vilgalys R."/>
            <person name="Ruytinx J."/>
            <person name="Liao H.L."/>
            <person name="Branco S."/>
            <person name="Kuo A."/>
            <person name="LaButti K."/>
            <person name="Lipzen A."/>
            <person name="Andreopoulos W."/>
            <person name="Pangilinan J."/>
            <person name="Riley R."/>
            <person name="Hundley H."/>
            <person name="Na H."/>
            <person name="Barry K."/>
            <person name="Grigoriev I.V."/>
            <person name="Stajich J.E."/>
            <person name="Kennedy P.G."/>
        </authorList>
    </citation>
    <scope>NUCLEOTIDE SEQUENCE</scope>
    <source>
        <strain evidence="2">DOB743</strain>
    </source>
</reference>
<name>A0A9P7D273_9AGAM</name>
<proteinExistence type="predicted"/>
<keyword evidence="1" id="KW-0472">Membrane</keyword>
<dbReference type="EMBL" id="JABBWD010000031">
    <property type="protein sequence ID" value="KAG1775756.1"/>
    <property type="molecule type" value="Genomic_DNA"/>
</dbReference>
<accession>A0A9P7D273</accession>
<keyword evidence="3" id="KW-1185">Reference proteome</keyword>
<dbReference type="Proteomes" id="UP000714275">
    <property type="component" value="Unassembled WGS sequence"/>
</dbReference>
<organism evidence="2 3">
    <name type="scientific">Suillus placidus</name>
    <dbReference type="NCBI Taxonomy" id="48579"/>
    <lineage>
        <taxon>Eukaryota</taxon>
        <taxon>Fungi</taxon>
        <taxon>Dikarya</taxon>
        <taxon>Basidiomycota</taxon>
        <taxon>Agaricomycotina</taxon>
        <taxon>Agaricomycetes</taxon>
        <taxon>Agaricomycetidae</taxon>
        <taxon>Boletales</taxon>
        <taxon>Suillineae</taxon>
        <taxon>Suillaceae</taxon>
        <taxon>Suillus</taxon>
    </lineage>
</organism>
<evidence type="ECO:0000313" key="3">
    <source>
        <dbReference type="Proteomes" id="UP000714275"/>
    </source>
</evidence>
<keyword evidence="1" id="KW-1133">Transmembrane helix</keyword>
<evidence type="ECO:0000313" key="2">
    <source>
        <dbReference type="EMBL" id="KAG1775756.1"/>
    </source>
</evidence>
<feature type="transmembrane region" description="Helical" evidence="1">
    <location>
        <begin position="40"/>
        <end position="61"/>
    </location>
</feature>
<gene>
    <name evidence="2" type="ORF">EV702DRAFT_1198956</name>
</gene>